<dbReference type="Pfam" id="PF00005">
    <property type="entry name" value="ABC_tran"/>
    <property type="match status" value="1"/>
</dbReference>
<keyword evidence="7 10" id="KW-1133">Transmembrane helix</keyword>
<feature type="domain" description="ABC transmembrane type-1" evidence="12">
    <location>
        <begin position="42"/>
        <end position="325"/>
    </location>
</feature>
<proteinExistence type="predicted"/>
<organism evidence="13 14">
    <name type="scientific">Rhodovulum sulfidophilum</name>
    <name type="common">Rhodobacter sulfidophilus</name>
    <dbReference type="NCBI Taxonomy" id="35806"/>
    <lineage>
        <taxon>Bacteria</taxon>
        <taxon>Pseudomonadati</taxon>
        <taxon>Pseudomonadota</taxon>
        <taxon>Alphaproteobacteria</taxon>
        <taxon>Rhodobacterales</taxon>
        <taxon>Paracoccaceae</taxon>
        <taxon>Rhodovulum</taxon>
    </lineage>
</organism>
<dbReference type="KEGG" id="rsu:NHU_00898"/>
<evidence type="ECO:0000256" key="10">
    <source>
        <dbReference type="SAM" id="Phobius"/>
    </source>
</evidence>
<dbReference type="PROSITE" id="PS50893">
    <property type="entry name" value="ABC_TRANSPORTER_2"/>
    <property type="match status" value="1"/>
</dbReference>
<evidence type="ECO:0000256" key="3">
    <source>
        <dbReference type="ARBA" id="ARBA00022475"/>
    </source>
</evidence>
<dbReference type="SUPFAM" id="SSF52540">
    <property type="entry name" value="P-loop containing nucleoside triphosphate hydrolases"/>
    <property type="match status" value="1"/>
</dbReference>
<name>A0A0D6AZJ1_RHOSU</name>
<dbReference type="EMBL" id="AP014800">
    <property type="protein sequence ID" value="BAQ68065.1"/>
    <property type="molecule type" value="Genomic_DNA"/>
</dbReference>
<sequence length="624" mass="66312">MPQTDTPPEAVGASQPVGAKADFFSSLKLMMRYGQGNGTVIAVSAVLATTAVALELVPVWAIWRAVTALAADEAGAALFARLALLTLAAVVAGYTLLGLAMALSHLAAYRLIHALRLALARHLARLPMGWFLGKRSGGAKKLIVDEPERMELIVAHGLPEGVSSLGTWLAVTIWLFVVDWRMALAAVALTPVSFALISMAMARTTVMAGEYQRLSERLNGAVVEYLAGMPVVKVFNRTGAAQSETAEAVRAYADIETGMARRFVPLGAAFYTLVVANVVTILPAGLLMMKAGWIDLPTLCFFLILGANYSQPLLKLFNLFHNMAHISMASTLISDVLDTPAQPDTGRRVALPSHDIAFEDVRFGYGPHEVLHGISFTAAAGEVTALVGPSGSGKSTAASLIPRLYDVDSGRVTLGGVDIREIGLDQLMEETAFVFQQTFLFSGTIAENIRFGKPGATASELYAAAKAARAHDFILALPQGYETRLGEGGASLSGGERQRIAIARAILKDAPVIVLDEATAFADPDSEAAIQEALSALSRGRTLIVVAHRLHTVMGAGRIVVLDKGRVAETGRHDDLVAKGGLYARLWDDYVAARAIPLRPGAPETQTPGAPHEKHSVPRMETAQ</sequence>
<dbReference type="Gene3D" id="1.20.1560.10">
    <property type="entry name" value="ABC transporter type 1, transmembrane domain"/>
    <property type="match status" value="1"/>
</dbReference>
<feature type="region of interest" description="Disordered" evidence="9">
    <location>
        <begin position="599"/>
        <end position="624"/>
    </location>
</feature>
<comment type="subcellular location">
    <subcellularLocation>
        <location evidence="1">Cell membrane</location>
        <topology evidence="1">Multi-pass membrane protein</topology>
    </subcellularLocation>
</comment>
<dbReference type="PANTHER" id="PTHR24221">
    <property type="entry name" value="ATP-BINDING CASSETTE SUB-FAMILY B"/>
    <property type="match status" value="1"/>
</dbReference>
<keyword evidence="6" id="KW-0067">ATP-binding</keyword>
<evidence type="ECO:0000313" key="14">
    <source>
        <dbReference type="Proteomes" id="UP000064912"/>
    </source>
</evidence>
<feature type="domain" description="ABC transporter" evidence="11">
    <location>
        <begin position="356"/>
        <end position="589"/>
    </location>
</feature>
<dbReference type="Gene3D" id="3.40.50.300">
    <property type="entry name" value="P-loop containing nucleotide triphosphate hydrolases"/>
    <property type="match status" value="1"/>
</dbReference>
<evidence type="ECO:0000256" key="8">
    <source>
        <dbReference type="ARBA" id="ARBA00023136"/>
    </source>
</evidence>
<keyword evidence="5" id="KW-0547">Nucleotide-binding</keyword>
<dbReference type="GO" id="GO:0016887">
    <property type="term" value="F:ATP hydrolysis activity"/>
    <property type="evidence" value="ECO:0007669"/>
    <property type="project" value="InterPro"/>
</dbReference>
<reference evidence="13 14" key="1">
    <citation type="submission" date="2015-02" db="EMBL/GenBank/DDBJ databases">
        <title>Genome sequene of Rhodovulum sulfidophilum DSM 2351.</title>
        <authorList>
            <person name="Nagao N."/>
        </authorList>
    </citation>
    <scope>NUCLEOTIDE SEQUENCE [LARGE SCALE GENOMIC DNA]</scope>
    <source>
        <strain evidence="13 14">DSM 2351</strain>
    </source>
</reference>
<feature type="transmembrane region" description="Helical" evidence="10">
    <location>
        <begin position="158"/>
        <end position="177"/>
    </location>
</feature>
<evidence type="ECO:0000256" key="5">
    <source>
        <dbReference type="ARBA" id="ARBA00022741"/>
    </source>
</evidence>
<dbReference type="InterPro" id="IPR039421">
    <property type="entry name" value="Type_1_exporter"/>
</dbReference>
<protein>
    <submittedName>
        <fullName evidence="13">ABC transporter</fullName>
    </submittedName>
</protein>
<keyword evidence="4 10" id="KW-0812">Transmembrane</keyword>
<dbReference type="GO" id="GO:0140359">
    <property type="term" value="F:ABC-type transporter activity"/>
    <property type="evidence" value="ECO:0007669"/>
    <property type="project" value="InterPro"/>
</dbReference>
<feature type="transmembrane region" description="Helical" evidence="10">
    <location>
        <begin position="40"/>
        <end position="63"/>
    </location>
</feature>
<feature type="transmembrane region" description="Helical" evidence="10">
    <location>
        <begin position="83"/>
        <end position="112"/>
    </location>
</feature>
<dbReference type="GO" id="GO:0005524">
    <property type="term" value="F:ATP binding"/>
    <property type="evidence" value="ECO:0007669"/>
    <property type="project" value="UniProtKB-KW"/>
</dbReference>
<evidence type="ECO:0000313" key="13">
    <source>
        <dbReference type="EMBL" id="BAQ68065.1"/>
    </source>
</evidence>
<dbReference type="SUPFAM" id="SSF90123">
    <property type="entry name" value="ABC transporter transmembrane region"/>
    <property type="match status" value="1"/>
</dbReference>
<dbReference type="AlphaFoldDB" id="A0A0D6AZJ1"/>
<dbReference type="Proteomes" id="UP000064912">
    <property type="component" value="Chromosome"/>
</dbReference>
<dbReference type="FunFam" id="3.40.50.300:FF:000221">
    <property type="entry name" value="Multidrug ABC transporter ATP-binding protein"/>
    <property type="match status" value="1"/>
</dbReference>
<evidence type="ECO:0000256" key="6">
    <source>
        <dbReference type="ARBA" id="ARBA00022840"/>
    </source>
</evidence>
<dbReference type="InterPro" id="IPR003593">
    <property type="entry name" value="AAA+_ATPase"/>
</dbReference>
<evidence type="ECO:0000259" key="12">
    <source>
        <dbReference type="PROSITE" id="PS50929"/>
    </source>
</evidence>
<keyword evidence="8 10" id="KW-0472">Membrane</keyword>
<keyword evidence="2" id="KW-0813">Transport</keyword>
<gene>
    <name evidence="13" type="ORF">NHU_00898</name>
</gene>
<dbReference type="PATRIC" id="fig|35806.4.peg.919"/>
<feature type="transmembrane region" description="Helical" evidence="10">
    <location>
        <begin position="183"/>
        <end position="202"/>
    </location>
</feature>
<evidence type="ECO:0000256" key="9">
    <source>
        <dbReference type="SAM" id="MobiDB-lite"/>
    </source>
</evidence>
<dbReference type="PROSITE" id="PS00211">
    <property type="entry name" value="ABC_TRANSPORTER_1"/>
    <property type="match status" value="1"/>
</dbReference>
<evidence type="ECO:0000256" key="7">
    <source>
        <dbReference type="ARBA" id="ARBA00022989"/>
    </source>
</evidence>
<dbReference type="InterPro" id="IPR017871">
    <property type="entry name" value="ABC_transporter-like_CS"/>
</dbReference>
<dbReference type="PROSITE" id="PS50929">
    <property type="entry name" value="ABC_TM1F"/>
    <property type="match status" value="1"/>
</dbReference>
<accession>A0A0D6AZJ1</accession>
<keyword evidence="3" id="KW-1003">Cell membrane</keyword>
<dbReference type="SMART" id="SM00382">
    <property type="entry name" value="AAA"/>
    <property type="match status" value="1"/>
</dbReference>
<evidence type="ECO:0000256" key="1">
    <source>
        <dbReference type="ARBA" id="ARBA00004651"/>
    </source>
</evidence>
<dbReference type="InterPro" id="IPR036640">
    <property type="entry name" value="ABC1_TM_sf"/>
</dbReference>
<evidence type="ECO:0000259" key="11">
    <source>
        <dbReference type="PROSITE" id="PS50893"/>
    </source>
</evidence>
<evidence type="ECO:0000256" key="4">
    <source>
        <dbReference type="ARBA" id="ARBA00022692"/>
    </source>
</evidence>
<dbReference type="GO" id="GO:0005886">
    <property type="term" value="C:plasma membrane"/>
    <property type="evidence" value="ECO:0007669"/>
    <property type="project" value="UniProtKB-SubCell"/>
</dbReference>
<dbReference type="InterPro" id="IPR003439">
    <property type="entry name" value="ABC_transporter-like_ATP-bd"/>
</dbReference>
<dbReference type="InterPro" id="IPR011527">
    <property type="entry name" value="ABC1_TM_dom"/>
</dbReference>
<dbReference type="Pfam" id="PF00664">
    <property type="entry name" value="ABC_membrane"/>
    <property type="match status" value="1"/>
</dbReference>
<feature type="transmembrane region" description="Helical" evidence="10">
    <location>
        <begin position="263"/>
        <end position="285"/>
    </location>
</feature>
<evidence type="ECO:0000256" key="2">
    <source>
        <dbReference type="ARBA" id="ARBA00022448"/>
    </source>
</evidence>
<dbReference type="PANTHER" id="PTHR24221:SF654">
    <property type="entry name" value="ATP-BINDING CASSETTE SUB-FAMILY B MEMBER 6"/>
    <property type="match status" value="1"/>
</dbReference>
<dbReference type="InterPro" id="IPR027417">
    <property type="entry name" value="P-loop_NTPase"/>
</dbReference>